<reference evidence="3 4" key="1">
    <citation type="submission" date="2016-11" db="EMBL/GenBank/DDBJ databases">
        <title>Study of marine rhodopsin-containing bacteria.</title>
        <authorList>
            <person name="Yoshizawa S."/>
            <person name="Kumagai Y."/>
            <person name="Kogure K."/>
        </authorList>
    </citation>
    <scope>NUCLEOTIDE SEQUENCE [LARGE SCALE GENOMIC DNA]</scope>
    <source>
        <strain evidence="3 4">SG-29</strain>
    </source>
</reference>
<name>A0A259U076_9BACT</name>
<dbReference type="AlphaFoldDB" id="A0A259U076"/>
<keyword evidence="1" id="KW-0732">Signal</keyword>
<dbReference type="InterPro" id="IPR051398">
    <property type="entry name" value="Polysacch_Deacetylase"/>
</dbReference>
<comment type="caution">
    <text evidence="3">The sequence shown here is derived from an EMBL/GenBank/DDBJ whole genome shotgun (WGS) entry which is preliminary data.</text>
</comment>
<dbReference type="Pfam" id="PF01522">
    <property type="entry name" value="Polysacc_deac_1"/>
    <property type="match status" value="2"/>
</dbReference>
<accession>A0A259U076</accession>
<dbReference type="SUPFAM" id="SSF88713">
    <property type="entry name" value="Glycoside hydrolase/deacetylase"/>
    <property type="match status" value="1"/>
</dbReference>
<proteinExistence type="predicted"/>
<protein>
    <recommendedName>
        <fullName evidence="2">NodB homology domain-containing protein</fullName>
    </recommendedName>
</protein>
<dbReference type="PROSITE" id="PS51677">
    <property type="entry name" value="NODB"/>
    <property type="match status" value="1"/>
</dbReference>
<organism evidence="3 4">
    <name type="scientific">Rubricoccus marinus</name>
    <dbReference type="NCBI Taxonomy" id="716817"/>
    <lineage>
        <taxon>Bacteria</taxon>
        <taxon>Pseudomonadati</taxon>
        <taxon>Rhodothermota</taxon>
        <taxon>Rhodothermia</taxon>
        <taxon>Rhodothermales</taxon>
        <taxon>Rubricoccaceae</taxon>
        <taxon>Rubricoccus</taxon>
    </lineage>
</organism>
<dbReference type="CDD" id="cd10918">
    <property type="entry name" value="CE4_NodB_like_5s_6s"/>
    <property type="match status" value="1"/>
</dbReference>
<dbReference type="GO" id="GO:0005975">
    <property type="term" value="P:carbohydrate metabolic process"/>
    <property type="evidence" value="ECO:0007669"/>
    <property type="project" value="InterPro"/>
</dbReference>
<gene>
    <name evidence="3" type="ORF">BSZ36_10800</name>
</gene>
<dbReference type="OrthoDB" id="9778320at2"/>
<keyword evidence="4" id="KW-1185">Reference proteome</keyword>
<evidence type="ECO:0000259" key="2">
    <source>
        <dbReference type="PROSITE" id="PS51677"/>
    </source>
</evidence>
<dbReference type="PANTHER" id="PTHR34216:SF7">
    <property type="entry name" value="POLY-BETA-1,6-N-ACETYL-D-GLUCOSAMINE N-DEACETYLASE"/>
    <property type="match status" value="1"/>
</dbReference>
<evidence type="ECO:0000313" key="3">
    <source>
        <dbReference type="EMBL" id="OZC03425.1"/>
    </source>
</evidence>
<dbReference type="Proteomes" id="UP000216446">
    <property type="component" value="Unassembled WGS sequence"/>
</dbReference>
<dbReference type="InterPro" id="IPR011330">
    <property type="entry name" value="Glyco_hydro/deAcase_b/a-brl"/>
</dbReference>
<dbReference type="FunCoup" id="A0A259U076">
    <property type="interactions" value="67"/>
</dbReference>
<dbReference type="RefSeq" id="WP_094548771.1">
    <property type="nucleotide sequence ID" value="NZ_MQWB01000001.1"/>
</dbReference>
<dbReference type="Gene3D" id="3.20.20.370">
    <property type="entry name" value="Glycoside hydrolase/deacetylase"/>
    <property type="match status" value="1"/>
</dbReference>
<evidence type="ECO:0000256" key="1">
    <source>
        <dbReference type="ARBA" id="ARBA00022729"/>
    </source>
</evidence>
<dbReference type="PANTHER" id="PTHR34216">
    <property type="match status" value="1"/>
</dbReference>
<evidence type="ECO:0000313" key="4">
    <source>
        <dbReference type="Proteomes" id="UP000216446"/>
    </source>
</evidence>
<dbReference type="EMBL" id="MQWB01000001">
    <property type="protein sequence ID" value="OZC03425.1"/>
    <property type="molecule type" value="Genomic_DNA"/>
</dbReference>
<dbReference type="GO" id="GO:0016810">
    <property type="term" value="F:hydrolase activity, acting on carbon-nitrogen (but not peptide) bonds"/>
    <property type="evidence" value="ECO:0007669"/>
    <property type="project" value="InterPro"/>
</dbReference>
<feature type="domain" description="NodB homology" evidence="2">
    <location>
        <begin position="78"/>
        <end position="309"/>
    </location>
</feature>
<sequence>MMGSARLSKTIDSALARSPFQAAHRWRTRGDLAVLAYHSVEDGAQFARQMDLVRELRRPVSLDHIIHAIENKTPLPPRAVLVTFDDGDRSVLEVAAPILLERQIPAAAFVVAGLLDTDAPFWWDEVEDLVRRGGRADIIDPRESPFGVVRTLKRISNSKRLLAIESLRRTAREPAPRMLQLRRSELVELERSGVEVGNHTMTHPCLHECSTHTIREELATSQRELAQVLGHAPRALAYPNGDHDPRVREAAEACGFRAAFLFDHRMARSPIPDPLRISRLRIDATASLERLRVTLSGLHPAVHQALGRP</sequence>
<dbReference type="InParanoid" id="A0A259U076"/>
<dbReference type="InterPro" id="IPR002509">
    <property type="entry name" value="NODB_dom"/>
</dbReference>